<reference evidence="1 2" key="1">
    <citation type="submission" date="2024-06" db="EMBL/GenBank/DDBJ databases">
        <title>The Natural Products Discovery Center: Release of the First 8490 Sequenced Strains for Exploring Actinobacteria Biosynthetic Diversity.</title>
        <authorList>
            <person name="Kalkreuter E."/>
            <person name="Kautsar S.A."/>
            <person name="Yang D."/>
            <person name="Bader C.D."/>
            <person name="Teijaro C.N."/>
            <person name="Fluegel L."/>
            <person name="Davis C.M."/>
            <person name="Simpson J.R."/>
            <person name="Lauterbach L."/>
            <person name="Steele A.D."/>
            <person name="Gui C."/>
            <person name="Meng S."/>
            <person name="Li G."/>
            <person name="Viehrig K."/>
            <person name="Ye F."/>
            <person name="Su P."/>
            <person name="Kiefer A.F."/>
            <person name="Nichols A."/>
            <person name="Cepeda A.J."/>
            <person name="Yan W."/>
            <person name="Fan B."/>
            <person name="Jiang Y."/>
            <person name="Adhikari A."/>
            <person name="Zheng C.-J."/>
            <person name="Schuster L."/>
            <person name="Cowan T.M."/>
            <person name="Smanski M.J."/>
            <person name="Chevrette M.G."/>
            <person name="De Carvalho L.P.S."/>
            <person name="Shen B."/>
        </authorList>
    </citation>
    <scope>NUCLEOTIDE SEQUENCE [LARGE SCALE GENOMIC DNA]</scope>
    <source>
        <strain evidence="1 2">NPDC038104</strain>
    </source>
</reference>
<dbReference type="InterPro" id="IPR049979">
    <property type="entry name" value="Cys_resp_CS_actino"/>
</dbReference>
<evidence type="ECO:0000313" key="1">
    <source>
        <dbReference type="EMBL" id="MEU3554666.1"/>
    </source>
</evidence>
<evidence type="ECO:0000313" key="2">
    <source>
        <dbReference type="Proteomes" id="UP001550850"/>
    </source>
</evidence>
<keyword evidence="2" id="KW-1185">Reference proteome</keyword>
<organism evidence="1 2">
    <name type="scientific">Streptomyces fragilis</name>
    <dbReference type="NCBI Taxonomy" id="67301"/>
    <lineage>
        <taxon>Bacteria</taxon>
        <taxon>Bacillati</taxon>
        <taxon>Actinomycetota</taxon>
        <taxon>Actinomycetes</taxon>
        <taxon>Kitasatosporales</taxon>
        <taxon>Streptomycetaceae</taxon>
        <taxon>Streptomyces</taxon>
    </lineage>
</organism>
<gene>
    <name evidence="1" type="ORF">AB0E65_10675</name>
</gene>
<dbReference type="EMBL" id="JBEZUR010000012">
    <property type="protein sequence ID" value="MEU3554666.1"/>
    <property type="molecule type" value="Genomic_DNA"/>
</dbReference>
<sequence>MRPKADHPQAIVALVARRHVDLCRQSSAICR</sequence>
<comment type="caution">
    <text evidence="1">The sequence shown here is derived from an EMBL/GenBank/DDBJ whole genome shotgun (WGS) entry which is preliminary data.</text>
</comment>
<dbReference type="NCBIfam" id="NF042934">
    <property type="entry name" value="cis_reg_atten"/>
    <property type="match status" value="1"/>
</dbReference>
<dbReference type="RefSeq" id="WP_359289711.1">
    <property type="nucleotide sequence ID" value="NZ_BEVZ01000002.1"/>
</dbReference>
<name>A0ABV2YG17_9ACTN</name>
<protein>
    <submittedName>
        <fullName evidence="1">Leader peptide</fullName>
    </submittedName>
</protein>
<accession>A0ABV2YG17</accession>
<dbReference type="Proteomes" id="UP001550850">
    <property type="component" value="Unassembled WGS sequence"/>
</dbReference>
<proteinExistence type="predicted"/>